<dbReference type="EMBL" id="JABCRI010000004">
    <property type="protein sequence ID" value="KAF8407889.1"/>
    <property type="molecule type" value="Genomic_DNA"/>
</dbReference>
<protein>
    <submittedName>
        <fullName evidence="1">Uncharacterized protein</fullName>
    </submittedName>
</protein>
<reference evidence="1 2" key="1">
    <citation type="submission" date="2020-04" db="EMBL/GenBank/DDBJ databases">
        <title>Plant Genome Project.</title>
        <authorList>
            <person name="Zhang R.-G."/>
        </authorList>
    </citation>
    <scope>NUCLEOTIDE SEQUENCE [LARGE SCALE GENOMIC DNA]</scope>
    <source>
        <strain evidence="1">YNK0</strain>
        <tissue evidence="1">Leaf</tissue>
    </source>
</reference>
<evidence type="ECO:0000313" key="2">
    <source>
        <dbReference type="Proteomes" id="UP000655225"/>
    </source>
</evidence>
<sequence length="392" mass="45370">MYVTRPLSIYRKYPVTLSIPPPEAPYSGYLIRKDEESEAEDTCCWGAWKNTRVRKLPFPQNKILTVVHSSGSEEDGSVDQDKVLFIPVLDLPLSSNRYYVIRAEGRYKGQACTCSREDDMAACCFCDFVKDVKPRALDYRNTYQQVEIRSRRHGGFAAKSVAPDGFPPLFLRRKGWELYTSSSQYCKFGEAEGLDASVQMHLPEFDFPLSDKHSTAMVAGKWYCPFVFVKEGTNLRDQMKNSMFYEMTLEQRWEEIYMCENESKDGNAVVVNVSVQREVASVFGKEAVIDDTHGIDGVMWLRSINHWRGNLRVGLSLAIVEKMRWVQEKGGWVDGEDRDVKVERIEEFEGEMGWKRFGCYVLVESFVLRRIDGSLLLTWDFRHTHRIQSKWE</sequence>
<accession>A0A834ZIJ1</accession>
<proteinExistence type="predicted"/>
<dbReference type="PANTHER" id="PTHR31050">
    <property type="entry name" value="OS08G0413200 PROTEIN"/>
    <property type="match status" value="1"/>
</dbReference>
<dbReference type="OMA" id="RTTHYHH"/>
<comment type="caution">
    <text evidence="1">The sequence shown here is derived from an EMBL/GenBank/DDBJ whole genome shotgun (WGS) entry which is preliminary data.</text>
</comment>
<evidence type="ECO:0000313" key="1">
    <source>
        <dbReference type="EMBL" id="KAF8407889.1"/>
    </source>
</evidence>
<organism evidence="1 2">
    <name type="scientific">Tetracentron sinense</name>
    <name type="common">Spur-leaf</name>
    <dbReference type="NCBI Taxonomy" id="13715"/>
    <lineage>
        <taxon>Eukaryota</taxon>
        <taxon>Viridiplantae</taxon>
        <taxon>Streptophyta</taxon>
        <taxon>Embryophyta</taxon>
        <taxon>Tracheophyta</taxon>
        <taxon>Spermatophyta</taxon>
        <taxon>Magnoliopsida</taxon>
        <taxon>Trochodendrales</taxon>
        <taxon>Trochodendraceae</taxon>
        <taxon>Tetracentron</taxon>
    </lineage>
</organism>
<name>A0A834ZIJ1_TETSI</name>
<gene>
    <name evidence="1" type="ORF">HHK36_007027</name>
</gene>
<dbReference type="Pfam" id="PF06880">
    <property type="entry name" value="DUF1262"/>
    <property type="match status" value="1"/>
</dbReference>
<dbReference type="Proteomes" id="UP000655225">
    <property type="component" value="Unassembled WGS sequence"/>
</dbReference>
<keyword evidence="2" id="KW-1185">Reference proteome</keyword>
<dbReference type="AlphaFoldDB" id="A0A834ZIJ1"/>
<dbReference type="InterPro" id="IPR010683">
    <property type="entry name" value="DUF1262"/>
</dbReference>
<dbReference type="OrthoDB" id="1898393at2759"/>
<dbReference type="PANTHER" id="PTHR31050:SF4">
    <property type="entry name" value="DUF1262 FAMILY PROTEIN (DUF1262)"/>
    <property type="match status" value="1"/>
</dbReference>